<evidence type="ECO:0000313" key="6">
    <source>
        <dbReference type="Proteomes" id="UP000053766"/>
    </source>
</evidence>
<evidence type="ECO:0000259" key="3">
    <source>
        <dbReference type="Pfam" id="PF25033"/>
    </source>
</evidence>
<dbReference type="Pfam" id="PF25033">
    <property type="entry name" value="VPS13_M"/>
    <property type="match status" value="1"/>
</dbReference>
<dbReference type="Proteomes" id="UP000053766">
    <property type="component" value="Unassembled WGS sequence"/>
</dbReference>
<protein>
    <recommendedName>
        <fullName evidence="7">Vacuolar protein sorting-associated protein 13 VPS13 adaptor binding domain-containing protein</fullName>
    </recommendedName>
</protein>
<dbReference type="AlphaFoldDB" id="A0A0D8X7N2"/>
<proteinExistence type="inferred from homology"/>
<dbReference type="PANTHER" id="PTHR16166">
    <property type="entry name" value="VACUOLAR PROTEIN SORTING-ASSOCIATED PROTEIN VPS13"/>
    <property type="match status" value="1"/>
</dbReference>
<dbReference type="STRING" id="29172.A0A0D8X7N2"/>
<name>A0A0D8X7N2_DICVI</name>
<dbReference type="OrthoDB" id="428159at2759"/>
<dbReference type="GO" id="GO:0045053">
    <property type="term" value="P:protein retention in Golgi apparatus"/>
    <property type="evidence" value="ECO:0007669"/>
    <property type="project" value="TreeGrafter"/>
</dbReference>
<evidence type="ECO:0008006" key="7">
    <source>
        <dbReference type="Google" id="ProtNLM"/>
    </source>
</evidence>
<dbReference type="GO" id="GO:0006623">
    <property type="term" value="P:protein targeting to vacuole"/>
    <property type="evidence" value="ECO:0007669"/>
    <property type="project" value="TreeGrafter"/>
</dbReference>
<gene>
    <name evidence="5" type="ORF">DICVIV_13496</name>
</gene>
<feature type="domain" description="Vacuolar protein sorting-associated protein 13 VPS13 adaptor binding" evidence="4">
    <location>
        <begin position="717"/>
        <end position="1044"/>
    </location>
</feature>
<dbReference type="InterPro" id="IPR026847">
    <property type="entry name" value="VPS13"/>
</dbReference>
<evidence type="ECO:0000313" key="5">
    <source>
        <dbReference type="EMBL" id="KJH40548.1"/>
    </source>
</evidence>
<feature type="region of interest" description="Disordered" evidence="2">
    <location>
        <begin position="301"/>
        <end position="321"/>
    </location>
</feature>
<sequence length="1091" mass="122236">MDHMDIRLLDMKFGIGSVNDDASNVQAVCDILEPLSFNIAIHSSIWLDSIYAVVKELPELTIDAQIPSLSVNLSDHDYDTLMQTLSGNLAEGNDVAVVPPVVYTGDVDTVKSAKESSESTDSVRIILFRIEKVGKDKLVHSSEKGIQAMSSTVGSSKPRMVFQFSLENIAAVLHTGESNSKSWTTLNAFAAMKLYEFKISGSIKEDNSMDVAMSLKTFTMSDERRDKTKIHQLLDKKDVNSTDRFLTLAFLQDCNQNKNIKLKMSAFFICLCPEFLGSLLRFFTVTKTPEQIDREMDSLGSSGVIQKSGSSQSSATNSKSGVGNTVLDCDMQGVEVILVENSMQPDTTQALILSFNIKMTTLPSPTGQVMNGGVEKLVIFSSYYAQTRRHEVTYQVLKSMNIGIEMRVDTPTKATTLLLKMSPMEIRMSPSIIRLLSAVNAEFAKSSAMSLADSSTVEIKPRSFPDYWRRRRINQKKFWFFHATMAEDASELEELVEKPQDPNESDQILSEHASLIVDQINFTLESGEGAIPVPLIFMQMLLKAEASDWSSALKASADLSLQMSYYNEAISIWEPVIEPIEDAADQWTPWNLRMTIRGRSKLDALDVRPAMDIKIETDDILNLTVTKTFISLLNNVSEKFAHAAKQFTPPTTRQLPGLCPFLVLNETGIIMKIAASEDFQLGDSEDEVEAEHGRFIDLHMSKEAAAIAADSQKKERLNSTQVELSADLRISLLDTVRQVKIGRAGKVAIGLPKKSDGGYQWKIIAETTIENGRRLVTFTSHVHVSNHLDVSMELYSKNDTNLDLFGTVASGETLQLAVPLLFSSTGEIFFRPANDKCEVSFESISWHQFTHMQRQTVRCDFSEDVTQGYFFEAVILEEKFTAVSDVKLVSSRYHGTSLRTCKDKQSAAISVKMLLWGIDKYTEMFFVHLYPPLQFHNILPFPITVEIPVAMDIEPGGSVQLNIVTNHRLRLWVPYLGEMYSLDMTIPQDKKDLEVVALNTDSGSSELLLGIHWSTQYGDLKAYLYAPFWLVNNTSMILKHMESGRNFMNNRMRCIPCRKNFPAQQDTDFALEHLPNENPLILAFPSTDFTR</sequence>
<dbReference type="InterPro" id="IPR009543">
    <property type="entry name" value="VPS13_VAB"/>
</dbReference>
<feature type="non-terminal residue" evidence="5">
    <location>
        <position position="1091"/>
    </location>
</feature>
<comment type="similarity">
    <text evidence="1">Belongs to the VPS13 family.</text>
</comment>
<reference evidence="5 6" key="1">
    <citation type="submission" date="2013-11" db="EMBL/GenBank/DDBJ databases">
        <title>Draft genome of the bovine lungworm Dictyocaulus viviparus.</title>
        <authorList>
            <person name="Mitreva M."/>
        </authorList>
    </citation>
    <scope>NUCLEOTIDE SEQUENCE [LARGE SCALE GENOMIC DNA]</scope>
    <source>
        <strain evidence="5 6">HannoverDv2000</strain>
    </source>
</reference>
<accession>A0A0D8X7N2</accession>
<dbReference type="EMBL" id="KN717129">
    <property type="protein sequence ID" value="KJH40548.1"/>
    <property type="molecule type" value="Genomic_DNA"/>
</dbReference>
<evidence type="ECO:0000256" key="1">
    <source>
        <dbReference type="ARBA" id="ARBA00006545"/>
    </source>
</evidence>
<dbReference type="InterPro" id="IPR056747">
    <property type="entry name" value="VPS13-like_M"/>
</dbReference>
<feature type="domain" description="VPS13-like middle region" evidence="3">
    <location>
        <begin position="2"/>
        <end position="638"/>
    </location>
</feature>
<dbReference type="PANTHER" id="PTHR16166:SF93">
    <property type="entry name" value="INTERMEMBRANE LIPID TRANSFER PROTEIN VPS13"/>
    <property type="match status" value="1"/>
</dbReference>
<dbReference type="Pfam" id="PF25036">
    <property type="entry name" value="VPS13_VAB"/>
    <property type="match status" value="1"/>
</dbReference>
<evidence type="ECO:0000256" key="2">
    <source>
        <dbReference type="SAM" id="MobiDB-lite"/>
    </source>
</evidence>
<evidence type="ECO:0000259" key="4">
    <source>
        <dbReference type="Pfam" id="PF25036"/>
    </source>
</evidence>
<reference evidence="6" key="2">
    <citation type="journal article" date="2016" name="Sci. Rep.">
        <title>Dictyocaulus viviparus genome, variome and transcriptome elucidate lungworm biology and support future intervention.</title>
        <authorList>
            <person name="McNulty S.N."/>
            <person name="Strube C."/>
            <person name="Rosa B.A."/>
            <person name="Martin J.C."/>
            <person name="Tyagi R."/>
            <person name="Choi Y.J."/>
            <person name="Wang Q."/>
            <person name="Hallsworth Pepin K."/>
            <person name="Zhang X."/>
            <person name="Ozersky P."/>
            <person name="Wilson R.K."/>
            <person name="Sternberg P.W."/>
            <person name="Gasser R.B."/>
            <person name="Mitreva M."/>
        </authorList>
    </citation>
    <scope>NUCLEOTIDE SEQUENCE [LARGE SCALE GENOMIC DNA]</scope>
    <source>
        <strain evidence="6">HannoverDv2000</strain>
    </source>
</reference>
<organism evidence="5 6">
    <name type="scientific">Dictyocaulus viviparus</name>
    <name type="common">Bovine lungworm</name>
    <dbReference type="NCBI Taxonomy" id="29172"/>
    <lineage>
        <taxon>Eukaryota</taxon>
        <taxon>Metazoa</taxon>
        <taxon>Ecdysozoa</taxon>
        <taxon>Nematoda</taxon>
        <taxon>Chromadorea</taxon>
        <taxon>Rhabditida</taxon>
        <taxon>Rhabditina</taxon>
        <taxon>Rhabditomorpha</taxon>
        <taxon>Strongyloidea</taxon>
        <taxon>Metastrongylidae</taxon>
        <taxon>Dictyocaulus</taxon>
    </lineage>
</organism>
<keyword evidence="6" id="KW-1185">Reference proteome</keyword>